<proteinExistence type="inferred from homology"/>
<comment type="subcellular location">
    <subcellularLocation>
        <location evidence="1">Mitochondrion inner membrane</location>
        <topology evidence="1">Multi-pass membrane protein</topology>
    </subcellularLocation>
</comment>
<evidence type="ECO:0000256" key="5">
    <source>
        <dbReference type="ARBA" id="ARBA00022792"/>
    </source>
</evidence>
<name>A0A8J5CP88_CHIOP</name>
<gene>
    <name evidence="11" type="primary">tmem242_1</name>
    <name evidence="11" type="ORF">GWK47_008337</name>
</gene>
<dbReference type="EMBL" id="JACEEZ010018368">
    <property type="protein sequence ID" value="KAG0717000.1"/>
    <property type="molecule type" value="Genomic_DNA"/>
</dbReference>
<dbReference type="AlphaFoldDB" id="A0A8J5CP88"/>
<evidence type="ECO:0000313" key="11">
    <source>
        <dbReference type="EMBL" id="KAG0717000.1"/>
    </source>
</evidence>
<evidence type="ECO:0000313" key="12">
    <source>
        <dbReference type="Proteomes" id="UP000770661"/>
    </source>
</evidence>
<keyword evidence="12" id="KW-1185">Reference proteome</keyword>
<dbReference type="PANTHER" id="PTHR13141:SF4">
    <property type="entry name" value="TRANSMEMBRANE PROTEIN 242"/>
    <property type="match status" value="1"/>
</dbReference>
<keyword evidence="6 10" id="KW-1133">Transmembrane helix</keyword>
<dbReference type="Pfam" id="PF07096">
    <property type="entry name" value="DUF1358"/>
    <property type="match status" value="1"/>
</dbReference>
<keyword evidence="5" id="KW-0999">Mitochondrion inner membrane</keyword>
<evidence type="ECO:0000256" key="2">
    <source>
        <dbReference type="ARBA" id="ARBA00007570"/>
    </source>
</evidence>
<sequence length="172" mass="18441">MDIEQLAAQSSIQASKNTDMTNDTPKESKKFKYLAAAFLTGVAGVSMLGGFGMTLGMVKKKDPNMFNKGMMGAREVHEAGGALALRALGRGSLYAVAGFSVFCLSVWKLSGAKDLQDFRTKAGSILPKIPKNDPPQSRTEFEGLTDLLQYLITEDERKKEAGKAPANSSGTE</sequence>
<accession>A0A8J5CP88</accession>
<feature type="transmembrane region" description="Helical" evidence="10">
    <location>
        <begin position="91"/>
        <end position="109"/>
    </location>
</feature>
<evidence type="ECO:0000256" key="6">
    <source>
        <dbReference type="ARBA" id="ARBA00022989"/>
    </source>
</evidence>
<keyword evidence="7" id="KW-0496">Mitochondrion</keyword>
<dbReference type="GO" id="GO:0005743">
    <property type="term" value="C:mitochondrial inner membrane"/>
    <property type="evidence" value="ECO:0007669"/>
    <property type="project" value="UniProtKB-SubCell"/>
</dbReference>
<comment type="caution">
    <text evidence="11">The sequence shown here is derived from an EMBL/GenBank/DDBJ whole genome shotgun (WGS) entry which is preliminary data.</text>
</comment>
<evidence type="ECO:0000256" key="4">
    <source>
        <dbReference type="ARBA" id="ARBA00022692"/>
    </source>
</evidence>
<dbReference type="Proteomes" id="UP000770661">
    <property type="component" value="Unassembled WGS sequence"/>
</dbReference>
<protein>
    <recommendedName>
        <fullName evidence="3">Transmembrane protein 242</fullName>
    </recommendedName>
</protein>
<organism evidence="11 12">
    <name type="scientific">Chionoecetes opilio</name>
    <name type="common">Atlantic snow crab</name>
    <name type="synonym">Cancer opilio</name>
    <dbReference type="NCBI Taxonomy" id="41210"/>
    <lineage>
        <taxon>Eukaryota</taxon>
        <taxon>Metazoa</taxon>
        <taxon>Ecdysozoa</taxon>
        <taxon>Arthropoda</taxon>
        <taxon>Crustacea</taxon>
        <taxon>Multicrustacea</taxon>
        <taxon>Malacostraca</taxon>
        <taxon>Eumalacostraca</taxon>
        <taxon>Eucarida</taxon>
        <taxon>Decapoda</taxon>
        <taxon>Pleocyemata</taxon>
        <taxon>Brachyura</taxon>
        <taxon>Eubrachyura</taxon>
        <taxon>Majoidea</taxon>
        <taxon>Majidae</taxon>
        <taxon>Chionoecetes</taxon>
    </lineage>
</organism>
<evidence type="ECO:0000256" key="3">
    <source>
        <dbReference type="ARBA" id="ARBA00013934"/>
    </source>
</evidence>
<evidence type="ECO:0000256" key="8">
    <source>
        <dbReference type="ARBA" id="ARBA00023136"/>
    </source>
</evidence>
<evidence type="ECO:0000256" key="7">
    <source>
        <dbReference type="ARBA" id="ARBA00023128"/>
    </source>
</evidence>
<reference evidence="11" key="1">
    <citation type="submission" date="2020-07" db="EMBL/GenBank/DDBJ databases">
        <title>The High-quality genome of the commercially important snow crab, Chionoecetes opilio.</title>
        <authorList>
            <person name="Jeong J.-H."/>
            <person name="Ryu S."/>
        </authorList>
    </citation>
    <scope>NUCLEOTIDE SEQUENCE</scope>
    <source>
        <strain evidence="11">MADBK_172401_WGS</strain>
        <tissue evidence="11">Digestive gland</tissue>
    </source>
</reference>
<evidence type="ECO:0000256" key="10">
    <source>
        <dbReference type="SAM" id="Phobius"/>
    </source>
</evidence>
<dbReference type="InterPro" id="IPR009792">
    <property type="entry name" value="TMEM242"/>
</dbReference>
<comment type="similarity">
    <text evidence="2">Belongs to the TMEM242 family.</text>
</comment>
<evidence type="ECO:0000256" key="9">
    <source>
        <dbReference type="ARBA" id="ARBA00045905"/>
    </source>
</evidence>
<evidence type="ECO:0000256" key="1">
    <source>
        <dbReference type="ARBA" id="ARBA00004448"/>
    </source>
</evidence>
<keyword evidence="4 10" id="KW-0812">Transmembrane</keyword>
<comment type="function">
    <text evidence="9">Scaffold protein that participates in the c-ring assembly of mitochondrial ATP synthase (F(1)F(0) ATP synthase or complex V) by facilitating the membrane insertion and oligomer formation of the subunit c/ATP5MC3. Participates in the incorporation of the c-ring into vestigial complexes. Additionally influences the incorporation of subunits MT-ATP6, MT-ATP8, ATP5MJ, and ATP5MK in the ATP synthase.</text>
</comment>
<keyword evidence="8 10" id="KW-0472">Membrane</keyword>
<feature type="transmembrane region" description="Helical" evidence="10">
    <location>
        <begin position="33"/>
        <end position="58"/>
    </location>
</feature>
<dbReference type="PANTHER" id="PTHR13141">
    <property type="entry name" value="TRANSMEMBRANE PROTEIN 242"/>
    <property type="match status" value="1"/>
</dbReference>
<dbReference type="OrthoDB" id="2378895at2759"/>